<sequence>MSAGDDAIEAAALWCVQLSEGELGEQEWRRFEAWLETPGHAGLFQDAAAVWQASGAVGDWPEVIALRTRALNRFGNAKQRRWPVASPGRLKWATGYAAALLLVVTVTLFWYGNRPRQYETGIGERQVAVLADGSHVSLDAVTAMKVRMKDEGRQVELVEGRAKFDVAKDPLRPFTVAAGDKLIVAVGTSFSVELIGGQVRVVLYEGQVEVRDRADTARVAGAAARRLVMRPGSELVGAVGSSEPAQLTRPDLSQSLSWEQGLVNFEGEPLASAVERMNRYSAKRIRIADPALGAIRVDGVYRAGDLDAFVEGITALHPVRQNTLGEEIILQGK</sequence>
<dbReference type="KEGG" id="smag:AN936_01590"/>
<evidence type="ECO:0008006" key="6">
    <source>
        <dbReference type="Google" id="ProtNLM"/>
    </source>
</evidence>
<proteinExistence type="predicted"/>
<keyword evidence="1" id="KW-1133">Transmembrane helix</keyword>
<dbReference type="PANTHER" id="PTHR30273:SF2">
    <property type="entry name" value="PROTEIN FECR"/>
    <property type="match status" value="1"/>
</dbReference>
<evidence type="ECO:0000259" key="3">
    <source>
        <dbReference type="Pfam" id="PF16220"/>
    </source>
</evidence>
<dbReference type="Pfam" id="PF16220">
    <property type="entry name" value="DUF4880"/>
    <property type="match status" value="1"/>
</dbReference>
<dbReference type="Proteomes" id="UP000058074">
    <property type="component" value="Chromosome"/>
</dbReference>
<organism evidence="4 5">
    <name type="scientific">Sphingopyxis macrogoltabida</name>
    <name type="common">Sphingomonas macrogoltabidus</name>
    <dbReference type="NCBI Taxonomy" id="33050"/>
    <lineage>
        <taxon>Bacteria</taxon>
        <taxon>Pseudomonadati</taxon>
        <taxon>Pseudomonadota</taxon>
        <taxon>Alphaproteobacteria</taxon>
        <taxon>Sphingomonadales</taxon>
        <taxon>Sphingomonadaceae</taxon>
        <taxon>Sphingopyxis</taxon>
    </lineage>
</organism>
<keyword evidence="1" id="KW-0812">Transmembrane</keyword>
<dbReference type="InterPro" id="IPR006860">
    <property type="entry name" value="FecR"/>
</dbReference>
<evidence type="ECO:0000313" key="4">
    <source>
        <dbReference type="EMBL" id="ALH79111.1"/>
    </source>
</evidence>
<dbReference type="InterPro" id="IPR032623">
    <property type="entry name" value="FecR_N"/>
</dbReference>
<dbReference type="Pfam" id="PF04773">
    <property type="entry name" value="FecR"/>
    <property type="match status" value="1"/>
</dbReference>
<feature type="domain" description="FecR N-terminal" evidence="3">
    <location>
        <begin position="9"/>
        <end position="49"/>
    </location>
</feature>
<dbReference type="InterPro" id="IPR012373">
    <property type="entry name" value="Ferrdict_sens_TM"/>
</dbReference>
<evidence type="ECO:0000256" key="1">
    <source>
        <dbReference type="SAM" id="Phobius"/>
    </source>
</evidence>
<feature type="domain" description="FecR protein" evidence="2">
    <location>
        <begin position="117"/>
        <end position="209"/>
    </location>
</feature>
<dbReference type="Gene3D" id="2.60.120.1440">
    <property type="match status" value="1"/>
</dbReference>
<dbReference type="GO" id="GO:0016989">
    <property type="term" value="F:sigma factor antagonist activity"/>
    <property type="evidence" value="ECO:0007669"/>
    <property type="project" value="TreeGrafter"/>
</dbReference>
<dbReference type="EMBL" id="CP012700">
    <property type="protein sequence ID" value="ALH79111.1"/>
    <property type="molecule type" value="Genomic_DNA"/>
</dbReference>
<accession>A0A0N9U845</accession>
<dbReference type="PIRSF" id="PIRSF018266">
    <property type="entry name" value="FecR"/>
    <property type="match status" value="1"/>
</dbReference>
<dbReference type="OrthoDB" id="9798846at2"/>
<dbReference type="RefSeq" id="WP_054586609.1">
    <property type="nucleotide sequence ID" value="NZ_CP012700.1"/>
</dbReference>
<dbReference type="PATRIC" id="fig|33050.5.peg.331"/>
<keyword evidence="1" id="KW-0472">Membrane</keyword>
<protein>
    <recommendedName>
        <fullName evidence="6">Iron dicitrate transport regulator FecR</fullName>
    </recommendedName>
</protein>
<dbReference type="PANTHER" id="PTHR30273">
    <property type="entry name" value="PERIPLASMIC SIGNAL SENSOR AND SIGMA FACTOR ACTIVATOR FECR-RELATED"/>
    <property type="match status" value="1"/>
</dbReference>
<dbReference type="AlphaFoldDB" id="A0A0N9U845"/>
<gene>
    <name evidence="4" type="ORF">AN936_01590</name>
</gene>
<evidence type="ECO:0000313" key="5">
    <source>
        <dbReference type="Proteomes" id="UP000058074"/>
    </source>
</evidence>
<name>A0A0N9U845_SPHMC</name>
<dbReference type="Gene3D" id="3.55.50.30">
    <property type="match status" value="1"/>
</dbReference>
<feature type="transmembrane region" description="Helical" evidence="1">
    <location>
        <begin position="90"/>
        <end position="111"/>
    </location>
</feature>
<evidence type="ECO:0000259" key="2">
    <source>
        <dbReference type="Pfam" id="PF04773"/>
    </source>
</evidence>
<reference evidence="4 5" key="1">
    <citation type="journal article" date="2015" name="Genome Announc.">
        <title>Complete Genome Sequence of Polypropylene Glycol- and Polyethylene Glycol-Degrading Sphingopyxis macrogoltabida Strain EY-1.</title>
        <authorList>
            <person name="Ohtsubo Y."/>
            <person name="Nagata Y."/>
            <person name="Numata M."/>
            <person name="Tsuchikane K."/>
            <person name="Hosoyama A."/>
            <person name="Yamazoe A."/>
            <person name="Tsuda M."/>
            <person name="Fujita N."/>
            <person name="Kawai F."/>
        </authorList>
    </citation>
    <scope>NUCLEOTIDE SEQUENCE [LARGE SCALE GENOMIC DNA]</scope>
    <source>
        <strain evidence="4 5">EY-1</strain>
    </source>
</reference>